<feature type="domain" description="UspA" evidence="2">
    <location>
        <begin position="1"/>
        <end position="150"/>
    </location>
</feature>
<sequence>MTRTVVTGVDASQTAFRAAAKAAELAENSGAVLHICSAYSTSSTDALSTIRSHSSGRTSKAESRKLIDGVAKASEQVGASVAAILRESHPGLTIDVSAVPGAPAEALLRKAEELDADVIVVGNKNIRGVSRVLGSVARKVASGATCDLYIANTTH</sequence>
<keyword evidence="4" id="KW-1185">Reference proteome</keyword>
<dbReference type="Pfam" id="PF00582">
    <property type="entry name" value="Usp"/>
    <property type="match status" value="1"/>
</dbReference>
<evidence type="ECO:0000313" key="4">
    <source>
        <dbReference type="Proteomes" id="UP000182498"/>
    </source>
</evidence>
<dbReference type="Gene3D" id="3.40.50.620">
    <property type="entry name" value="HUPs"/>
    <property type="match status" value="1"/>
</dbReference>
<gene>
    <name evidence="3" type="ORF">CVAR292_00449</name>
</gene>
<dbReference type="InterPro" id="IPR006015">
    <property type="entry name" value="Universal_stress_UspA"/>
</dbReference>
<protein>
    <submittedName>
        <fullName evidence="3">Universal stress protein UspA and related nucleotide-binding proteins</fullName>
    </submittedName>
</protein>
<comment type="similarity">
    <text evidence="1">Belongs to the universal stress protein A family.</text>
</comment>
<dbReference type="PANTHER" id="PTHR46268:SF6">
    <property type="entry name" value="UNIVERSAL STRESS PROTEIN UP12"/>
    <property type="match status" value="1"/>
</dbReference>
<reference evidence="4" key="1">
    <citation type="submission" date="2015-11" db="EMBL/GenBank/DDBJ databases">
        <authorList>
            <person name="Dugat-Bony E."/>
        </authorList>
    </citation>
    <scope>NUCLEOTIDE SEQUENCE [LARGE SCALE GENOMIC DNA]</scope>
    <source>
        <strain evidence="4">Mu292</strain>
    </source>
</reference>
<proteinExistence type="inferred from homology"/>
<organism evidence="3 4">
    <name type="scientific">Corynebacterium variabile</name>
    <dbReference type="NCBI Taxonomy" id="1727"/>
    <lineage>
        <taxon>Bacteria</taxon>
        <taxon>Bacillati</taxon>
        <taxon>Actinomycetota</taxon>
        <taxon>Actinomycetes</taxon>
        <taxon>Mycobacteriales</taxon>
        <taxon>Corynebacteriaceae</taxon>
        <taxon>Corynebacterium</taxon>
    </lineage>
</organism>
<evidence type="ECO:0000256" key="1">
    <source>
        <dbReference type="ARBA" id="ARBA00008791"/>
    </source>
</evidence>
<dbReference type="OrthoDB" id="3427787at2"/>
<accession>A0A0X8XUP1</accession>
<dbReference type="InterPro" id="IPR006016">
    <property type="entry name" value="UspA"/>
</dbReference>
<dbReference type="Proteomes" id="UP000182498">
    <property type="component" value="Unassembled WGS sequence"/>
</dbReference>
<dbReference type="PRINTS" id="PR01438">
    <property type="entry name" value="UNVRSLSTRESS"/>
</dbReference>
<dbReference type="CDD" id="cd00293">
    <property type="entry name" value="USP-like"/>
    <property type="match status" value="1"/>
</dbReference>
<dbReference type="RefSeq" id="WP_073883474.1">
    <property type="nucleotide sequence ID" value="NZ_FAUH01000002.1"/>
</dbReference>
<dbReference type="AlphaFoldDB" id="A0A0X8XUP1"/>
<dbReference type="SUPFAM" id="SSF52402">
    <property type="entry name" value="Adenine nucleotide alpha hydrolases-like"/>
    <property type="match status" value="1"/>
</dbReference>
<dbReference type="InterPro" id="IPR014729">
    <property type="entry name" value="Rossmann-like_a/b/a_fold"/>
</dbReference>
<evidence type="ECO:0000313" key="3">
    <source>
        <dbReference type="EMBL" id="CUU65134.1"/>
    </source>
</evidence>
<name>A0A0X8XUP1_9CORY</name>
<dbReference type="PANTHER" id="PTHR46268">
    <property type="entry name" value="STRESS RESPONSE PROTEIN NHAX"/>
    <property type="match status" value="1"/>
</dbReference>
<dbReference type="EMBL" id="FAUH01000002">
    <property type="protein sequence ID" value="CUU65134.1"/>
    <property type="molecule type" value="Genomic_DNA"/>
</dbReference>
<evidence type="ECO:0000259" key="2">
    <source>
        <dbReference type="Pfam" id="PF00582"/>
    </source>
</evidence>